<feature type="binding site" evidence="10">
    <location>
        <position position="118"/>
    </location>
    <ligand>
        <name>substrate</name>
    </ligand>
</feature>
<dbReference type="AlphaFoldDB" id="A0A2M8ZBQ3"/>
<proteinExistence type="inferred from homology"/>
<dbReference type="RefSeq" id="WP_100307065.1">
    <property type="nucleotide sequence ID" value="NZ_PGET01000001.1"/>
</dbReference>
<keyword evidence="8" id="KW-0624">Polysaccharide degradation</keyword>
<dbReference type="PANTHER" id="PTHR10353">
    <property type="entry name" value="GLYCOSYL HYDROLASE"/>
    <property type="match status" value="1"/>
</dbReference>
<comment type="catalytic activity">
    <reaction evidence="1 11">
        <text>Hydrolysis of terminal, non-reducing beta-D-glucosyl residues with release of beta-D-glucose.</text>
        <dbReference type="EC" id="3.2.1.21"/>
    </reaction>
</comment>
<keyword evidence="6" id="KW-0119">Carbohydrate metabolism</keyword>
<comment type="similarity">
    <text evidence="2 11">Belongs to the glycosyl hydrolase 1 family.</text>
</comment>
<protein>
    <recommendedName>
        <fullName evidence="3 11">Beta-glucosidase</fullName>
        <ecNumber evidence="3 11">3.2.1.21</ecNumber>
    </recommendedName>
</protein>
<evidence type="ECO:0000256" key="7">
    <source>
        <dbReference type="ARBA" id="ARBA00023295"/>
    </source>
</evidence>
<comment type="caution">
    <text evidence="12">The sequence shown here is derived from an EMBL/GenBank/DDBJ whole genome shotgun (WGS) entry which is preliminary data.</text>
</comment>
<dbReference type="InterPro" id="IPR033132">
    <property type="entry name" value="GH_1_N_CS"/>
</dbReference>
<dbReference type="Pfam" id="PF00232">
    <property type="entry name" value="Glyco_hydro_1"/>
    <property type="match status" value="1"/>
</dbReference>
<evidence type="ECO:0000256" key="4">
    <source>
        <dbReference type="ARBA" id="ARBA00022801"/>
    </source>
</evidence>
<evidence type="ECO:0000256" key="3">
    <source>
        <dbReference type="ARBA" id="ARBA00012744"/>
    </source>
</evidence>
<feature type="binding site" evidence="10">
    <location>
        <begin position="410"/>
        <end position="411"/>
    </location>
    <ligand>
        <name>substrate</name>
    </ligand>
</feature>
<evidence type="ECO:0000256" key="5">
    <source>
        <dbReference type="ARBA" id="ARBA00023001"/>
    </source>
</evidence>
<dbReference type="EC" id="3.2.1.21" evidence="3 11"/>
<dbReference type="PANTHER" id="PTHR10353:SF36">
    <property type="entry name" value="LP05116P"/>
    <property type="match status" value="1"/>
</dbReference>
<feature type="binding site" evidence="10">
    <location>
        <position position="403"/>
    </location>
    <ligand>
        <name>substrate</name>
    </ligand>
</feature>
<dbReference type="InterPro" id="IPR001360">
    <property type="entry name" value="Glyco_hydro_1"/>
</dbReference>
<feature type="binding site" evidence="10">
    <location>
        <position position="162"/>
    </location>
    <ligand>
        <name>substrate</name>
    </ligand>
</feature>
<dbReference type="PROSITE" id="PS00653">
    <property type="entry name" value="GLYCOSYL_HYDROL_F1_2"/>
    <property type="match status" value="1"/>
</dbReference>
<reference evidence="12 13" key="1">
    <citation type="submission" date="2017-11" db="EMBL/GenBank/DDBJ databases">
        <title>Understudied soil microbes with underappreciated capabilities: Untangling the Clostridium saccharolyticum group.</title>
        <authorList>
            <person name="Leschine S."/>
        </authorList>
    </citation>
    <scope>NUCLEOTIDE SEQUENCE [LARGE SCALE GENOMIC DNA]</scope>
    <source>
        <strain evidence="12 13">18A</strain>
    </source>
</reference>
<keyword evidence="7 11" id="KW-0326">Glycosidase</keyword>
<evidence type="ECO:0000256" key="2">
    <source>
        <dbReference type="ARBA" id="ARBA00010838"/>
    </source>
</evidence>
<dbReference type="Proteomes" id="UP000231092">
    <property type="component" value="Unassembled WGS sequence"/>
</dbReference>
<gene>
    <name evidence="12" type="ORF">H171_4486</name>
</gene>
<feature type="binding site" evidence="10">
    <location>
        <position position="301"/>
    </location>
    <ligand>
        <name>substrate</name>
    </ligand>
</feature>
<dbReference type="Gene3D" id="3.20.20.80">
    <property type="entry name" value="Glycosidases"/>
    <property type="match status" value="1"/>
</dbReference>
<evidence type="ECO:0000256" key="8">
    <source>
        <dbReference type="ARBA" id="ARBA00023326"/>
    </source>
</evidence>
<dbReference type="GO" id="GO:0030245">
    <property type="term" value="P:cellulose catabolic process"/>
    <property type="evidence" value="ECO:0007669"/>
    <property type="project" value="UniProtKB-KW"/>
</dbReference>
<dbReference type="GO" id="GO:0008422">
    <property type="term" value="F:beta-glucosidase activity"/>
    <property type="evidence" value="ECO:0007669"/>
    <property type="project" value="UniProtKB-EC"/>
</dbReference>
<dbReference type="InterPro" id="IPR017736">
    <property type="entry name" value="Glyco_hydro_1_beta-glucosidase"/>
</dbReference>
<dbReference type="NCBIfam" id="TIGR03356">
    <property type="entry name" value="BGL"/>
    <property type="match status" value="1"/>
</dbReference>
<dbReference type="PRINTS" id="PR00131">
    <property type="entry name" value="GLHYDRLASE1"/>
</dbReference>
<feature type="active site" description="Proton donor" evidence="9">
    <location>
        <position position="163"/>
    </location>
</feature>
<feature type="binding site" evidence="10">
    <location>
        <position position="17"/>
    </location>
    <ligand>
        <name>substrate</name>
    </ligand>
</feature>
<evidence type="ECO:0000256" key="6">
    <source>
        <dbReference type="ARBA" id="ARBA00023277"/>
    </source>
</evidence>
<dbReference type="FunFam" id="3.20.20.80:FF:000004">
    <property type="entry name" value="Beta-glucosidase 6-phospho-beta-glucosidase"/>
    <property type="match status" value="1"/>
</dbReference>
<evidence type="ECO:0000256" key="10">
    <source>
        <dbReference type="PIRSR" id="PIRSR617736-2"/>
    </source>
</evidence>
<dbReference type="OrthoDB" id="2339329at2"/>
<evidence type="ECO:0000313" key="13">
    <source>
        <dbReference type="Proteomes" id="UP000231092"/>
    </source>
</evidence>
<dbReference type="EMBL" id="PGET01000001">
    <property type="protein sequence ID" value="PJJ30867.1"/>
    <property type="molecule type" value="Genomic_DNA"/>
</dbReference>
<keyword evidence="5" id="KW-0136">Cellulose degradation</keyword>
<feature type="active site" description="Nucleophile" evidence="9">
    <location>
        <position position="356"/>
    </location>
</feature>
<organism evidence="12 13">
    <name type="scientific">[Clostridium] celerecrescens 18A</name>
    <dbReference type="NCBI Taxonomy" id="1286362"/>
    <lineage>
        <taxon>Bacteria</taxon>
        <taxon>Bacillati</taxon>
        <taxon>Bacillota</taxon>
        <taxon>Clostridia</taxon>
        <taxon>Lachnospirales</taxon>
        <taxon>Lachnospiraceae</taxon>
        <taxon>Lacrimispora</taxon>
    </lineage>
</organism>
<evidence type="ECO:0000313" key="12">
    <source>
        <dbReference type="EMBL" id="PJJ30867.1"/>
    </source>
</evidence>
<dbReference type="InterPro" id="IPR017853">
    <property type="entry name" value="GH"/>
</dbReference>
<dbReference type="SUPFAM" id="SSF51445">
    <property type="entry name" value="(Trans)glycosidases"/>
    <property type="match status" value="1"/>
</dbReference>
<sequence length="449" mass="51622">MNFKKDFIWGTATSSYQIEGGAQEDGKGLSIWDVFAREEGRIFEGHTGERACDHYHRMKEDIALLGELGVKAYRFSISWPRIFPKGCGSLNKKGLKFYSDLVDELLKYGITPYVTLYHWDYPNELEMQGGWLNPASPEWFASYTEAVVKALGDRVKHFFTFNEPQIFTWLGYDKCIHAPGIRYPVERILIMCRHIALAHGRAVQEIRKWVPDSRVGYAPTCGNAYWPVDETAELIIAARRLQNSFGKEDWIYSSAFWNELFLKGIFHDKCKDLFGTLLPVITEEEQTLISQPLDFCGMNLYQGTSVNLDSQGTLLLGKLPAGHGKTGMGWPITPKAMYWAVRNFYETYRLPVIITENGMSALDVVSLDGGVHDPGRIDYLKRYLTELERAIADGADVTGYFLWSFLDNFEWEKGYDDRFGIVFVDYESQTRIPKDSFYWYRDLIKETVL</sequence>
<evidence type="ECO:0000256" key="11">
    <source>
        <dbReference type="RuleBase" id="RU361175"/>
    </source>
</evidence>
<evidence type="ECO:0000256" key="9">
    <source>
        <dbReference type="PIRSR" id="PIRSR617736-1"/>
    </source>
</evidence>
<dbReference type="GO" id="GO:0005829">
    <property type="term" value="C:cytosol"/>
    <property type="evidence" value="ECO:0007669"/>
    <property type="project" value="TreeGrafter"/>
</dbReference>
<accession>A0A2M8ZBQ3</accession>
<evidence type="ECO:0000256" key="1">
    <source>
        <dbReference type="ARBA" id="ARBA00000448"/>
    </source>
</evidence>
<name>A0A2M8ZBQ3_9FIRM</name>
<keyword evidence="4 11" id="KW-0378">Hydrolase</keyword>